<dbReference type="RefSeq" id="WP_271168945.1">
    <property type="nucleotide sequence ID" value="NZ_BSFI01000008.1"/>
</dbReference>
<reference evidence="1" key="1">
    <citation type="journal article" date="2014" name="Int. J. Syst. Evol. Microbiol.">
        <title>Complete genome sequence of Corynebacterium casei LMG S-19264T (=DSM 44701T), isolated from a smear-ripened cheese.</title>
        <authorList>
            <consortium name="US DOE Joint Genome Institute (JGI-PGF)"/>
            <person name="Walter F."/>
            <person name="Albersmeier A."/>
            <person name="Kalinowski J."/>
            <person name="Ruckert C."/>
        </authorList>
    </citation>
    <scope>NUCLEOTIDE SEQUENCE</scope>
    <source>
        <strain evidence="1">VKM B-2347</strain>
    </source>
</reference>
<evidence type="ECO:0000313" key="2">
    <source>
        <dbReference type="Proteomes" id="UP001143372"/>
    </source>
</evidence>
<sequence>MAKHQFTVGDRVRLTLQAERRTTGVFTIVRLVPGDREDLPPAYRVKSATEGHERMVKEDEIEVV</sequence>
<keyword evidence="2" id="KW-1185">Reference proteome</keyword>
<evidence type="ECO:0000313" key="1">
    <source>
        <dbReference type="EMBL" id="GLK68722.1"/>
    </source>
</evidence>
<dbReference type="Proteomes" id="UP001143372">
    <property type="component" value="Unassembled WGS sequence"/>
</dbReference>
<dbReference type="AlphaFoldDB" id="A0A9W6J1N6"/>
<dbReference type="EMBL" id="BSFI01000008">
    <property type="protein sequence ID" value="GLK68722.1"/>
    <property type="molecule type" value="Genomic_DNA"/>
</dbReference>
<evidence type="ECO:0008006" key="3">
    <source>
        <dbReference type="Google" id="ProtNLM"/>
    </source>
</evidence>
<organism evidence="1 2">
    <name type="scientific">Hansschlegelia plantiphila</name>
    <dbReference type="NCBI Taxonomy" id="374655"/>
    <lineage>
        <taxon>Bacteria</taxon>
        <taxon>Pseudomonadati</taxon>
        <taxon>Pseudomonadota</taxon>
        <taxon>Alphaproteobacteria</taxon>
        <taxon>Hyphomicrobiales</taxon>
        <taxon>Methylopilaceae</taxon>
        <taxon>Hansschlegelia</taxon>
    </lineage>
</organism>
<gene>
    <name evidence="1" type="ORF">GCM10008179_23600</name>
</gene>
<protein>
    <recommendedName>
        <fullName evidence="3">DUF1918 domain-containing protein</fullName>
    </recommendedName>
</protein>
<accession>A0A9W6J1N6</accession>
<comment type="caution">
    <text evidence="1">The sequence shown here is derived from an EMBL/GenBank/DDBJ whole genome shotgun (WGS) entry which is preliminary data.</text>
</comment>
<name>A0A9W6J1N6_9HYPH</name>
<reference evidence="1" key="2">
    <citation type="submission" date="2023-01" db="EMBL/GenBank/DDBJ databases">
        <authorList>
            <person name="Sun Q."/>
            <person name="Evtushenko L."/>
        </authorList>
    </citation>
    <scope>NUCLEOTIDE SEQUENCE</scope>
    <source>
        <strain evidence="1">VKM B-2347</strain>
    </source>
</reference>
<proteinExistence type="predicted"/>